<name>A0ABY9R017_9BACT</name>
<dbReference type="InterPro" id="IPR006597">
    <property type="entry name" value="Sel1-like"/>
</dbReference>
<sequence length="230" mass="24627">MPPFRPLATPGNPPPSSTFRRALSSIVLATTLLLTPSLSCLAGTAASPQHPTPDAVTEQAAPAPAQPDDPLARLTAQATSGDPRAQLQLGLLHEQGRGVPQDLRRAETLYRQASAKGNVNAMNQLALLIDSGRAGTTDRGEAVRLLRKAAEKGNGLAAYNLGLMLREGRGTNKDWPRAAYWLACADMLGESRAMKDLPPLLRQLSPEQRKKFNARLVKSPLPPRVQPAVN</sequence>
<feature type="signal peptide" evidence="2">
    <location>
        <begin position="1"/>
        <end position="42"/>
    </location>
</feature>
<feature type="chain" id="PRO_5046644926" evidence="2">
    <location>
        <begin position="43"/>
        <end position="230"/>
    </location>
</feature>
<evidence type="ECO:0000313" key="4">
    <source>
        <dbReference type="Proteomes" id="UP001180616"/>
    </source>
</evidence>
<protein>
    <submittedName>
        <fullName evidence="3">Sel1 repeat family protein</fullName>
    </submittedName>
</protein>
<evidence type="ECO:0000256" key="2">
    <source>
        <dbReference type="SAM" id="SignalP"/>
    </source>
</evidence>
<dbReference type="SMART" id="SM00671">
    <property type="entry name" value="SEL1"/>
    <property type="match status" value="3"/>
</dbReference>
<feature type="compositionally biased region" description="Low complexity" evidence="1">
    <location>
        <begin position="59"/>
        <end position="69"/>
    </location>
</feature>
<dbReference type="PANTHER" id="PTHR11102">
    <property type="entry name" value="SEL-1-LIKE PROTEIN"/>
    <property type="match status" value="1"/>
</dbReference>
<dbReference type="RefSeq" id="WP_309541120.1">
    <property type="nucleotide sequence ID" value="NZ_CP133659.1"/>
</dbReference>
<dbReference type="InterPro" id="IPR050767">
    <property type="entry name" value="Sel1_AlgK"/>
</dbReference>
<evidence type="ECO:0000256" key="1">
    <source>
        <dbReference type="SAM" id="MobiDB-lite"/>
    </source>
</evidence>
<dbReference type="InterPro" id="IPR011990">
    <property type="entry name" value="TPR-like_helical_dom_sf"/>
</dbReference>
<keyword evidence="2" id="KW-0732">Signal</keyword>
<dbReference type="EMBL" id="CP133659">
    <property type="protein sequence ID" value="WMW65079.1"/>
    <property type="molecule type" value="Genomic_DNA"/>
</dbReference>
<dbReference type="SUPFAM" id="SSF81901">
    <property type="entry name" value="HCP-like"/>
    <property type="match status" value="1"/>
</dbReference>
<gene>
    <name evidence="3" type="ORF">KPS_003178</name>
</gene>
<dbReference type="Gene3D" id="1.25.40.10">
    <property type="entry name" value="Tetratricopeptide repeat domain"/>
    <property type="match status" value="1"/>
</dbReference>
<dbReference type="Proteomes" id="UP001180616">
    <property type="component" value="Chromosome"/>
</dbReference>
<feature type="region of interest" description="Disordered" evidence="1">
    <location>
        <begin position="44"/>
        <end position="70"/>
    </location>
</feature>
<dbReference type="PANTHER" id="PTHR11102:SF160">
    <property type="entry name" value="ERAD-ASSOCIATED E3 UBIQUITIN-PROTEIN LIGASE COMPONENT HRD3"/>
    <property type="match status" value="1"/>
</dbReference>
<organism evidence="3 4">
    <name type="scientific">Nitratidesulfovibrio liaohensis</name>
    <dbReference type="NCBI Taxonomy" id="2604158"/>
    <lineage>
        <taxon>Bacteria</taxon>
        <taxon>Pseudomonadati</taxon>
        <taxon>Thermodesulfobacteriota</taxon>
        <taxon>Desulfovibrionia</taxon>
        <taxon>Desulfovibrionales</taxon>
        <taxon>Desulfovibrionaceae</taxon>
        <taxon>Nitratidesulfovibrio</taxon>
    </lineage>
</organism>
<proteinExistence type="predicted"/>
<dbReference type="Pfam" id="PF08238">
    <property type="entry name" value="Sel1"/>
    <property type="match status" value="3"/>
</dbReference>
<accession>A0ABY9R017</accession>
<reference evidence="3" key="1">
    <citation type="submission" date="2023-09" db="EMBL/GenBank/DDBJ databases">
        <authorList>
            <consortium name="CW5 consortium"/>
            <person name="Lu C.-W."/>
        </authorList>
    </citation>
    <scope>NUCLEOTIDE SEQUENCE</scope>
    <source>
        <strain evidence="3">KPS</strain>
    </source>
</reference>
<keyword evidence="4" id="KW-1185">Reference proteome</keyword>
<evidence type="ECO:0000313" key="3">
    <source>
        <dbReference type="EMBL" id="WMW65079.1"/>
    </source>
</evidence>